<proteinExistence type="predicted"/>
<keyword evidence="2" id="KW-1185">Reference proteome</keyword>
<organism evidence="1 2">
    <name type="scientific">Araneus ventricosus</name>
    <name type="common">Orbweaver spider</name>
    <name type="synonym">Epeira ventricosa</name>
    <dbReference type="NCBI Taxonomy" id="182803"/>
    <lineage>
        <taxon>Eukaryota</taxon>
        <taxon>Metazoa</taxon>
        <taxon>Ecdysozoa</taxon>
        <taxon>Arthropoda</taxon>
        <taxon>Chelicerata</taxon>
        <taxon>Arachnida</taxon>
        <taxon>Araneae</taxon>
        <taxon>Araneomorphae</taxon>
        <taxon>Entelegynae</taxon>
        <taxon>Araneoidea</taxon>
        <taxon>Araneidae</taxon>
        <taxon>Araneus</taxon>
    </lineage>
</organism>
<dbReference type="PANTHER" id="PTHR46601:SF1">
    <property type="entry name" value="ADF-H DOMAIN-CONTAINING PROTEIN"/>
    <property type="match status" value="1"/>
</dbReference>
<reference evidence="1 2" key="1">
    <citation type="journal article" date="2019" name="Sci. Rep.">
        <title>Orb-weaving spider Araneus ventricosus genome elucidates the spidroin gene catalogue.</title>
        <authorList>
            <person name="Kono N."/>
            <person name="Nakamura H."/>
            <person name="Ohtoshi R."/>
            <person name="Moran D.A.P."/>
            <person name="Shinohara A."/>
            <person name="Yoshida Y."/>
            <person name="Fujiwara M."/>
            <person name="Mori M."/>
            <person name="Tomita M."/>
            <person name="Arakawa K."/>
        </authorList>
    </citation>
    <scope>NUCLEOTIDE SEQUENCE [LARGE SCALE GENOMIC DNA]</scope>
</reference>
<gene>
    <name evidence="1" type="ORF">AVEN_135051_1</name>
</gene>
<protein>
    <submittedName>
        <fullName evidence="1">Uncharacterized protein</fullName>
    </submittedName>
</protein>
<dbReference type="Proteomes" id="UP000499080">
    <property type="component" value="Unassembled WGS sequence"/>
</dbReference>
<comment type="caution">
    <text evidence="1">The sequence shown here is derived from an EMBL/GenBank/DDBJ whole genome shotgun (WGS) entry which is preliminary data.</text>
</comment>
<name>A0A4Y2CXW7_ARAVE</name>
<dbReference type="PANTHER" id="PTHR46601">
    <property type="entry name" value="ULP_PROTEASE DOMAIN-CONTAINING PROTEIN"/>
    <property type="match status" value="1"/>
</dbReference>
<evidence type="ECO:0000313" key="1">
    <source>
        <dbReference type="EMBL" id="GBM09321.1"/>
    </source>
</evidence>
<evidence type="ECO:0000313" key="2">
    <source>
        <dbReference type="Proteomes" id="UP000499080"/>
    </source>
</evidence>
<dbReference type="OrthoDB" id="6625945at2759"/>
<dbReference type="EMBL" id="BGPR01000268">
    <property type="protein sequence ID" value="GBM09321.1"/>
    <property type="molecule type" value="Genomic_DNA"/>
</dbReference>
<dbReference type="AlphaFoldDB" id="A0A4Y2CXW7"/>
<sequence length="247" mass="28296">MDACCSFHATSHGKTVCDGIGGTVKRTVTKKNLQSVYQSTQITNAHEMYLYCCGLFSKISFFFLSALEIQNCRNKLEEGFSKGKTIKGTSSFHFFSPSSTEEITAKRTSLDPEICIRWNLIKGAESSAILHHLQPILHNYVACVYEENWWIGQVSELNKEEGDYTIAFMHPHGPSETFYWLERQDECPVPSQHILCVIETPKKKKKHHIRVVVTKLEQHLRKKLMSAGILSRRIVKNCKSLCYFLKM</sequence>
<accession>A0A4Y2CXW7</accession>